<evidence type="ECO:0000313" key="2">
    <source>
        <dbReference type="EMBL" id="KXB07666.1"/>
    </source>
</evidence>
<keyword evidence="1" id="KW-1133">Transmembrane helix</keyword>
<reference evidence="2 3" key="1">
    <citation type="journal article" date="2016" name="Sci. Rep.">
        <title>Metabolic traits of an uncultured archaeal lineage -MSBL1- from brine pools of the Red Sea.</title>
        <authorList>
            <person name="Mwirichia R."/>
            <person name="Alam I."/>
            <person name="Rashid M."/>
            <person name="Vinu M."/>
            <person name="Ba-Alawi W."/>
            <person name="Anthony Kamau A."/>
            <person name="Kamanda Ngugi D."/>
            <person name="Goker M."/>
            <person name="Klenk H.P."/>
            <person name="Bajic V."/>
            <person name="Stingl U."/>
        </authorList>
    </citation>
    <scope>NUCLEOTIDE SEQUENCE [LARGE SCALE GENOMIC DNA]</scope>
    <source>
        <strain evidence="2">SCGC-AAA382A20</strain>
    </source>
</reference>
<comment type="caution">
    <text evidence="2">The sequence shown here is derived from an EMBL/GenBank/DDBJ whole genome shotgun (WGS) entry which is preliminary data.</text>
</comment>
<dbReference type="AlphaFoldDB" id="A0A133VMI5"/>
<gene>
    <name evidence="2" type="ORF">AKJ51_00535</name>
</gene>
<dbReference type="Proteomes" id="UP000070263">
    <property type="component" value="Unassembled WGS sequence"/>
</dbReference>
<keyword evidence="1" id="KW-0812">Transmembrane</keyword>
<name>A0A133VMI5_9EURY</name>
<feature type="transmembrane region" description="Helical" evidence="1">
    <location>
        <begin position="75"/>
        <end position="94"/>
    </location>
</feature>
<accession>A0A133VMI5</accession>
<keyword evidence="1" id="KW-0472">Membrane</keyword>
<evidence type="ECO:0000313" key="3">
    <source>
        <dbReference type="Proteomes" id="UP000070263"/>
    </source>
</evidence>
<feature type="transmembrane region" description="Helical" evidence="1">
    <location>
        <begin position="101"/>
        <end position="122"/>
    </location>
</feature>
<evidence type="ECO:0000256" key="1">
    <source>
        <dbReference type="SAM" id="Phobius"/>
    </source>
</evidence>
<sequence>MRFSSLLSKVEKSNVGNLPIDKLLFNEGFRYYAGILVAFLKSFDLVVTYFFYVLLGGNAFSHCEINPVISLAARFGGIWIILYNLIVLFGLVYLTQIRNRFGRLFSLALGVFCFLGALNWFIPYF</sequence>
<dbReference type="EMBL" id="LHYE01000003">
    <property type="protein sequence ID" value="KXB07666.1"/>
    <property type="molecule type" value="Genomic_DNA"/>
</dbReference>
<organism evidence="2 3">
    <name type="scientific">candidate division MSBL1 archaeon SCGC-AAA382A20</name>
    <dbReference type="NCBI Taxonomy" id="1698280"/>
    <lineage>
        <taxon>Archaea</taxon>
        <taxon>Methanobacteriati</taxon>
        <taxon>Methanobacteriota</taxon>
        <taxon>candidate division MSBL1</taxon>
    </lineage>
</organism>
<protein>
    <submittedName>
        <fullName evidence="2">Uncharacterized protein</fullName>
    </submittedName>
</protein>
<proteinExistence type="predicted"/>
<feature type="transmembrane region" description="Helical" evidence="1">
    <location>
        <begin position="31"/>
        <end position="55"/>
    </location>
</feature>
<keyword evidence="3" id="KW-1185">Reference proteome</keyword>